<reference evidence="1" key="1">
    <citation type="submission" date="2021-12" db="EMBL/GenBank/DDBJ databases">
        <title>Discovery of the Pendulisporaceae a myxobacterial family with distinct sporulation behavior and unique specialized metabolism.</title>
        <authorList>
            <person name="Garcia R."/>
            <person name="Popoff A."/>
            <person name="Bader C.D."/>
            <person name="Loehr J."/>
            <person name="Walesch S."/>
            <person name="Walt C."/>
            <person name="Boldt J."/>
            <person name="Bunk B."/>
            <person name="Haeckl F.J.F.P.J."/>
            <person name="Gunesch A.P."/>
            <person name="Birkelbach J."/>
            <person name="Nuebel U."/>
            <person name="Pietschmann T."/>
            <person name="Bach T."/>
            <person name="Mueller R."/>
        </authorList>
    </citation>
    <scope>NUCLEOTIDE SEQUENCE</scope>
    <source>
        <strain evidence="1">MSr11367</strain>
    </source>
</reference>
<organism evidence="1 2">
    <name type="scientific">Pendulispora rubella</name>
    <dbReference type="NCBI Taxonomy" id="2741070"/>
    <lineage>
        <taxon>Bacteria</taxon>
        <taxon>Pseudomonadati</taxon>
        <taxon>Myxococcota</taxon>
        <taxon>Myxococcia</taxon>
        <taxon>Myxococcales</taxon>
        <taxon>Sorangiineae</taxon>
        <taxon>Pendulisporaceae</taxon>
        <taxon>Pendulispora</taxon>
    </lineage>
</organism>
<evidence type="ECO:0000313" key="1">
    <source>
        <dbReference type="EMBL" id="WXB05982.1"/>
    </source>
</evidence>
<keyword evidence="2" id="KW-1185">Reference proteome</keyword>
<sequence>MNHRSLRILPFAFFAASACTVAPSEAPPERAVSVEQHETIASLHLRHAHALSDFEGNTFLEAMSMRGGIKESLDTDEATHFAFASPATLHAVESNFDPQVRAKLSRFMKDGAEGLDELVEALAGQQTTPAGAPGAIGTQLENLDLLANHDAIGLAAVSLSPFLSLASGAGTVVRVHANNYYYNIGYKPGSSEPAELAKHVKSGRSFGAGPMHRALDASDVFYLTEMDHYFGEETSPEDFFRALLQILLRCDASGYARLSDEGQTVATDFLAIYTAELDRHLMSGLAQHPWENDLAEVTMLSSYGTPSGLVRVDGQLRRGTPKDYFGVGHTGSGIGITRRDRMALQRAVTDAERTLHPEVVRNLESIVGHRGGDAMHAVMLYLNDADTQRDVRRNGGRLLEAVTTFLTRIHDDASAITDRILSE</sequence>
<evidence type="ECO:0000313" key="2">
    <source>
        <dbReference type="Proteomes" id="UP001374803"/>
    </source>
</evidence>
<dbReference type="PROSITE" id="PS51257">
    <property type="entry name" value="PROKAR_LIPOPROTEIN"/>
    <property type="match status" value="1"/>
</dbReference>
<accession>A0ABZ2LB72</accession>
<dbReference type="EMBL" id="CP089983">
    <property type="protein sequence ID" value="WXB05982.1"/>
    <property type="molecule type" value="Genomic_DNA"/>
</dbReference>
<dbReference type="RefSeq" id="WP_394835632.1">
    <property type="nucleotide sequence ID" value="NZ_CP089929.1"/>
</dbReference>
<protein>
    <submittedName>
        <fullName evidence="1">Uncharacterized protein</fullName>
    </submittedName>
</protein>
<dbReference type="Proteomes" id="UP001374803">
    <property type="component" value="Chromosome"/>
</dbReference>
<proteinExistence type="predicted"/>
<name>A0ABZ2LB72_9BACT</name>
<gene>
    <name evidence="1" type="ORF">LVJ94_01720</name>
</gene>